<evidence type="ECO:0000256" key="2">
    <source>
        <dbReference type="PROSITE-ProRule" id="PRU00103"/>
    </source>
</evidence>
<proteinExistence type="predicted"/>
<feature type="repeat" description="HEAT" evidence="2">
    <location>
        <begin position="408"/>
        <end position="445"/>
    </location>
</feature>
<dbReference type="EMBL" id="CAJOBI010206801">
    <property type="protein sequence ID" value="CAF5007425.1"/>
    <property type="molecule type" value="Genomic_DNA"/>
</dbReference>
<gene>
    <name evidence="3" type="ORF">SMN809_LOCUS57047</name>
</gene>
<sequence>MGDKVTSNKRVMAALTAALSDENGEVKIVACKTVGELGDRTVSDEHIMAALAAALNDENDEVKVSACEALGKIGNRAISNEQVITALAAVLRDKNGEVKMAACKAVGDIGAEVTSNVEIMIALAAALRDENGEVKTAAYEAVGKMGNRAVSNKKVKKALLKALKNPNFEVQIMACKALGNIRERVTCNEDNMVNVHMQVDVGNKYNRYVTEYNLTIPREGLRSKVVDGLVHACKDQQSIVKLNAYLALAEIHETTLPPNIHGCTPMHLPADYISLENLEPIISNELIDEARSIGILNKEIVCRLWDAIIDPNHNIRKLACSQVEMIAEIAVTNELMVAGIKKGLHDPDASVTVAACRAFGKMCGKALSYQQIMNTLSKLVYDKVACVRKSALEALVDSCEKPIANEKLIAILVKALKDREQIVRDYASDVLDKIAEEIATNENVKIGLAKKKWDEMYNNKWRNLLAVTIDINPLNNSERIIRQSRKEISYERPNRLREVLFREQLTSYESEIVSYRKMERRECIVRNRIGDQLLWKAENGEEITTEEFDKLSTFLSRWPLWLNG</sequence>
<dbReference type="Gene3D" id="1.25.10.10">
    <property type="entry name" value="Leucine-rich Repeat Variant"/>
    <property type="match status" value="3"/>
</dbReference>
<reference evidence="3" key="1">
    <citation type="submission" date="2021-02" db="EMBL/GenBank/DDBJ databases">
        <authorList>
            <person name="Nowell W R."/>
        </authorList>
    </citation>
    <scope>NUCLEOTIDE SEQUENCE</scope>
</reference>
<dbReference type="SUPFAM" id="SSF48371">
    <property type="entry name" value="ARM repeat"/>
    <property type="match status" value="1"/>
</dbReference>
<protein>
    <submittedName>
        <fullName evidence="3">Uncharacterized protein</fullName>
    </submittedName>
</protein>
<evidence type="ECO:0000313" key="4">
    <source>
        <dbReference type="Proteomes" id="UP000676336"/>
    </source>
</evidence>
<evidence type="ECO:0000256" key="1">
    <source>
        <dbReference type="ARBA" id="ARBA00045876"/>
    </source>
</evidence>
<dbReference type="InterPro" id="IPR011989">
    <property type="entry name" value="ARM-like"/>
</dbReference>
<dbReference type="PROSITE" id="PS50077">
    <property type="entry name" value="HEAT_REPEAT"/>
    <property type="match status" value="1"/>
</dbReference>
<dbReference type="InterPro" id="IPR021133">
    <property type="entry name" value="HEAT_type_2"/>
</dbReference>
<dbReference type="Pfam" id="PF13646">
    <property type="entry name" value="HEAT_2"/>
    <property type="match status" value="2"/>
</dbReference>
<dbReference type="GO" id="GO:0016491">
    <property type="term" value="F:oxidoreductase activity"/>
    <property type="evidence" value="ECO:0007669"/>
    <property type="project" value="TreeGrafter"/>
</dbReference>
<dbReference type="PANTHER" id="PTHR12697:SF5">
    <property type="entry name" value="DEOXYHYPUSINE HYDROXYLASE"/>
    <property type="match status" value="1"/>
</dbReference>
<dbReference type="PANTHER" id="PTHR12697">
    <property type="entry name" value="PBS LYASE HEAT-LIKE PROTEIN"/>
    <property type="match status" value="1"/>
</dbReference>
<organism evidence="3 4">
    <name type="scientific">Rotaria magnacalcarata</name>
    <dbReference type="NCBI Taxonomy" id="392030"/>
    <lineage>
        <taxon>Eukaryota</taxon>
        <taxon>Metazoa</taxon>
        <taxon>Spiralia</taxon>
        <taxon>Gnathifera</taxon>
        <taxon>Rotifera</taxon>
        <taxon>Eurotatoria</taxon>
        <taxon>Bdelloidea</taxon>
        <taxon>Philodinida</taxon>
        <taxon>Philodinidae</taxon>
        <taxon>Rotaria</taxon>
    </lineage>
</organism>
<name>A0A8S3DKK1_9BILA</name>
<dbReference type="Proteomes" id="UP000676336">
    <property type="component" value="Unassembled WGS sequence"/>
</dbReference>
<accession>A0A8S3DKK1</accession>
<evidence type="ECO:0000313" key="3">
    <source>
        <dbReference type="EMBL" id="CAF5007425.1"/>
    </source>
</evidence>
<dbReference type="InterPro" id="IPR016024">
    <property type="entry name" value="ARM-type_fold"/>
</dbReference>
<comment type="function">
    <text evidence="1">Catalyzes the hydroxylation of the N(6)-(4-aminobutyl)-L-lysine intermediate produced by deoxyhypusine synthase/DHPS on a critical lysine of the eukaryotic translation initiation factor 5A/eIF-5A. This is the second step of the post-translational modification of that lysine into an unusual amino acid residue named hypusine. Hypusination is unique to mature eIF-5A factor and is essential for its function.</text>
</comment>
<comment type="caution">
    <text evidence="3">The sequence shown here is derived from an EMBL/GenBank/DDBJ whole genome shotgun (WGS) entry which is preliminary data.</text>
</comment>
<dbReference type="AlphaFoldDB" id="A0A8S3DKK1"/>